<evidence type="ECO:0000256" key="1">
    <source>
        <dbReference type="SAM" id="Phobius"/>
    </source>
</evidence>
<sequence length="195" mass="22118">MQIVFRKFRIAITRLKPKAVFKIPVFVLLILAAVSIFLISIIFFSGCRKPSGTEVPASTASVNITSVTSQNQNIPENFSTKLYWDTGSLPPAPDIWVAEFSVSSIKLNQLYEYLDGNGFFRDSWGKVEPSIGGSYYKINITANDKTYEIPPDFELNPEDSKKISEVADFVKNLVPENIWADMEKRQKEFEESFEN</sequence>
<organism evidence="2 3">
    <name type="scientific">Candidatus Gottesmanbacteria bacterium RBG_13_37_7</name>
    <dbReference type="NCBI Taxonomy" id="1798369"/>
    <lineage>
        <taxon>Bacteria</taxon>
        <taxon>Candidatus Gottesmaniibacteriota</taxon>
    </lineage>
</organism>
<keyword evidence="1" id="KW-0472">Membrane</keyword>
<proteinExistence type="predicted"/>
<dbReference type="Proteomes" id="UP000178230">
    <property type="component" value="Unassembled WGS sequence"/>
</dbReference>
<evidence type="ECO:0000313" key="2">
    <source>
        <dbReference type="EMBL" id="OGF99953.1"/>
    </source>
</evidence>
<gene>
    <name evidence="2" type="ORF">A2Y99_02545</name>
</gene>
<feature type="transmembrane region" description="Helical" evidence="1">
    <location>
        <begin position="21"/>
        <end position="44"/>
    </location>
</feature>
<name>A0A1F5YIN7_9BACT</name>
<keyword evidence="1" id="KW-0812">Transmembrane</keyword>
<accession>A0A1F5YIN7</accession>
<protein>
    <submittedName>
        <fullName evidence="2">Uncharacterized protein</fullName>
    </submittedName>
</protein>
<keyword evidence="1" id="KW-1133">Transmembrane helix</keyword>
<reference evidence="2 3" key="1">
    <citation type="journal article" date="2016" name="Nat. Commun.">
        <title>Thousands of microbial genomes shed light on interconnected biogeochemical processes in an aquifer system.</title>
        <authorList>
            <person name="Anantharaman K."/>
            <person name="Brown C.T."/>
            <person name="Hug L.A."/>
            <person name="Sharon I."/>
            <person name="Castelle C.J."/>
            <person name="Probst A.J."/>
            <person name="Thomas B.C."/>
            <person name="Singh A."/>
            <person name="Wilkins M.J."/>
            <person name="Karaoz U."/>
            <person name="Brodie E.L."/>
            <person name="Williams K.H."/>
            <person name="Hubbard S.S."/>
            <person name="Banfield J.F."/>
        </authorList>
    </citation>
    <scope>NUCLEOTIDE SEQUENCE [LARGE SCALE GENOMIC DNA]</scope>
</reference>
<dbReference type="EMBL" id="MFIY01000032">
    <property type="protein sequence ID" value="OGF99953.1"/>
    <property type="molecule type" value="Genomic_DNA"/>
</dbReference>
<evidence type="ECO:0000313" key="3">
    <source>
        <dbReference type="Proteomes" id="UP000178230"/>
    </source>
</evidence>
<dbReference type="AlphaFoldDB" id="A0A1F5YIN7"/>
<comment type="caution">
    <text evidence="2">The sequence shown here is derived from an EMBL/GenBank/DDBJ whole genome shotgun (WGS) entry which is preliminary data.</text>
</comment>